<dbReference type="GO" id="GO:0015074">
    <property type="term" value="P:DNA integration"/>
    <property type="evidence" value="ECO:0007669"/>
    <property type="project" value="InterPro"/>
</dbReference>
<evidence type="ECO:0000313" key="3">
    <source>
        <dbReference type="Proteomes" id="UP000199614"/>
    </source>
</evidence>
<feature type="domain" description="Integrase catalytic" evidence="1">
    <location>
        <begin position="135"/>
        <end position="315"/>
    </location>
</feature>
<sequence>MIDIVEILTHWYAGRSQHELAASLGVDRKTLRKYTAPAIAAGWEPGGPPMTEADWRTLVVEWFPQLSDTRLRQVSWPAIEVHRDYIHDQLCAGVTVATIHQRLADERGLEASVASLRRWVRANLPETARRGQVTVLGTPSAAGEQAQIDYGRLGMWFDPAAGRRRAVWAFVMVLACSRHLFVRPTLVMDQSEWTRAHVEAFAFFGGVPARLVPDNLKTGVDKPDLYDPKLNRSYAELAAHYGTLIDPARALKPKDKPQVERPMPYVRDSFWRGREFASLQAMRAEARRWSLEVAGQRACRPLAGAAPAAVFAAVEAPALRPLPTASFVLAAWSRPMVGPDIHAKVAGTLYSIPWRYLGGRVDARATDTMVQFFVDGELIKTHPRKSRGRQTDLGDYPPEKIAFHMRTPTWCRNKATEIGPACEAVIG</sequence>
<dbReference type="PANTHER" id="PTHR35004:SF8">
    <property type="entry name" value="TRANSPOSASE RV3428C-RELATED"/>
    <property type="match status" value="1"/>
</dbReference>
<dbReference type="STRING" id="260086.SAMN05216207_11511"/>
<organism evidence="2 3">
    <name type="scientific">Pseudonocardia ammonioxydans</name>
    <dbReference type="NCBI Taxonomy" id="260086"/>
    <lineage>
        <taxon>Bacteria</taxon>
        <taxon>Bacillati</taxon>
        <taxon>Actinomycetota</taxon>
        <taxon>Actinomycetes</taxon>
        <taxon>Pseudonocardiales</taxon>
        <taxon>Pseudonocardiaceae</taxon>
        <taxon>Pseudonocardia</taxon>
    </lineage>
</organism>
<dbReference type="OrthoDB" id="3542865at2"/>
<dbReference type="NCBIfam" id="NF033546">
    <property type="entry name" value="transpos_IS21"/>
    <property type="match status" value="1"/>
</dbReference>
<dbReference type="AlphaFoldDB" id="A0A1I5IXU8"/>
<evidence type="ECO:0000313" key="2">
    <source>
        <dbReference type="EMBL" id="SFO65302.1"/>
    </source>
</evidence>
<dbReference type="Pfam" id="PF00665">
    <property type="entry name" value="rve"/>
    <property type="match status" value="1"/>
</dbReference>
<protein>
    <submittedName>
        <fullName evidence="2">Transposase</fullName>
    </submittedName>
</protein>
<name>A0A1I5IXU8_PSUAM</name>
<dbReference type="InterPro" id="IPR001584">
    <property type="entry name" value="Integrase_cat-core"/>
</dbReference>
<reference evidence="2 3" key="1">
    <citation type="submission" date="2016-10" db="EMBL/GenBank/DDBJ databases">
        <authorList>
            <person name="de Groot N.N."/>
        </authorList>
    </citation>
    <scope>NUCLEOTIDE SEQUENCE [LARGE SCALE GENOMIC DNA]</scope>
    <source>
        <strain evidence="2 3">CGMCC 4.1877</strain>
    </source>
</reference>
<dbReference type="InterPro" id="IPR012337">
    <property type="entry name" value="RNaseH-like_sf"/>
</dbReference>
<dbReference type="PANTHER" id="PTHR35004">
    <property type="entry name" value="TRANSPOSASE RV3428C-RELATED"/>
    <property type="match status" value="1"/>
</dbReference>
<feature type="non-terminal residue" evidence="2">
    <location>
        <position position="427"/>
    </location>
</feature>
<gene>
    <name evidence="2" type="ORF">SAMN05216207_11511</name>
</gene>
<dbReference type="InterPro" id="IPR054353">
    <property type="entry name" value="IstA-like_C"/>
</dbReference>
<dbReference type="PROSITE" id="PS50994">
    <property type="entry name" value="INTEGRASE"/>
    <property type="match status" value="1"/>
</dbReference>
<keyword evidence="3" id="KW-1185">Reference proteome</keyword>
<accession>A0A1I5IXU8</accession>
<proteinExistence type="predicted"/>
<dbReference type="RefSeq" id="WP_093357727.1">
    <property type="nucleotide sequence ID" value="NZ_FOUY01000151.1"/>
</dbReference>
<dbReference type="Pfam" id="PF22483">
    <property type="entry name" value="Mu-transpos_C_2"/>
    <property type="match status" value="1"/>
</dbReference>
<dbReference type="Proteomes" id="UP000199614">
    <property type="component" value="Unassembled WGS sequence"/>
</dbReference>
<dbReference type="EMBL" id="FOUY01000151">
    <property type="protein sequence ID" value="SFO65302.1"/>
    <property type="molecule type" value="Genomic_DNA"/>
</dbReference>
<dbReference type="SUPFAM" id="SSF53098">
    <property type="entry name" value="Ribonuclease H-like"/>
    <property type="match status" value="1"/>
</dbReference>
<evidence type="ECO:0000259" key="1">
    <source>
        <dbReference type="PROSITE" id="PS50994"/>
    </source>
</evidence>